<dbReference type="EMBL" id="JAJJMB010009041">
    <property type="protein sequence ID" value="KAI3916929.1"/>
    <property type="molecule type" value="Genomic_DNA"/>
</dbReference>
<proteinExistence type="predicted"/>
<dbReference type="SUPFAM" id="SSF48264">
    <property type="entry name" value="Cytochrome P450"/>
    <property type="match status" value="1"/>
</dbReference>
<evidence type="ECO:0000256" key="4">
    <source>
        <dbReference type="ARBA" id="ARBA00022617"/>
    </source>
</evidence>
<comment type="caution">
    <text evidence="11">The sequence shown here is derived from an EMBL/GenBank/DDBJ whole genome shotgun (WGS) entry which is preliminary data.</text>
</comment>
<evidence type="ECO:0000256" key="7">
    <source>
        <dbReference type="ARBA" id="ARBA00022989"/>
    </source>
</evidence>
<reference evidence="11" key="1">
    <citation type="submission" date="2022-04" db="EMBL/GenBank/DDBJ databases">
        <title>A functionally conserved STORR gene fusion in Papaver species that diverged 16.8 million years ago.</title>
        <authorList>
            <person name="Catania T."/>
        </authorList>
    </citation>
    <scope>NUCLEOTIDE SEQUENCE</scope>
    <source>
        <strain evidence="11">S-188037</strain>
    </source>
</reference>
<keyword evidence="6" id="KW-0479">Metal-binding</keyword>
<comment type="subcellular location">
    <subcellularLocation>
        <location evidence="2">Membrane</location>
        <topology evidence="2">Single-pass membrane protein</topology>
    </subcellularLocation>
</comment>
<dbReference type="Pfam" id="PF00067">
    <property type="entry name" value="p450"/>
    <property type="match status" value="1"/>
</dbReference>
<dbReference type="InterPro" id="IPR001128">
    <property type="entry name" value="Cyt_P450"/>
</dbReference>
<feature type="non-terminal residue" evidence="11">
    <location>
        <position position="97"/>
    </location>
</feature>
<keyword evidence="10" id="KW-0472">Membrane</keyword>
<dbReference type="Proteomes" id="UP001202328">
    <property type="component" value="Unassembled WGS sequence"/>
</dbReference>
<comment type="cofactor">
    <cofactor evidence="1">
        <name>heme</name>
        <dbReference type="ChEBI" id="CHEBI:30413"/>
    </cofactor>
</comment>
<keyword evidence="8" id="KW-0560">Oxidoreductase</keyword>
<evidence type="ECO:0000256" key="8">
    <source>
        <dbReference type="ARBA" id="ARBA00023002"/>
    </source>
</evidence>
<accession>A0AAD4SPD9</accession>
<sequence>MKVEIFLYYIVDLADSYLSWLRHHIVSWTWALSLLLTPCILRNAQDELGTVVGKDRNVEQRDINNLVYLQAIIKEIVGLYPAGPLSLCHEAIEDCIV</sequence>
<evidence type="ECO:0000256" key="6">
    <source>
        <dbReference type="ARBA" id="ARBA00022723"/>
    </source>
</evidence>
<dbReference type="Gene3D" id="1.10.630.10">
    <property type="entry name" value="Cytochrome P450"/>
    <property type="match status" value="1"/>
</dbReference>
<evidence type="ECO:0000313" key="11">
    <source>
        <dbReference type="EMBL" id="KAI3916929.1"/>
    </source>
</evidence>
<dbReference type="GO" id="GO:0004497">
    <property type="term" value="F:monooxygenase activity"/>
    <property type="evidence" value="ECO:0007669"/>
    <property type="project" value="InterPro"/>
</dbReference>
<organism evidence="11 12">
    <name type="scientific">Papaver atlanticum</name>
    <dbReference type="NCBI Taxonomy" id="357466"/>
    <lineage>
        <taxon>Eukaryota</taxon>
        <taxon>Viridiplantae</taxon>
        <taxon>Streptophyta</taxon>
        <taxon>Embryophyta</taxon>
        <taxon>Tracheophyta</taxon>
        <taxon>Spermatophyta</taxon>
        <taxon>Magnoliopsida</taxon>
        <taxon>Ranunculales</taxon>
        <taxon>Papaveraceae</taxon>
        <taxon>Papaveroideae</taxon>
        <taxon>Papaver</taxon>
    </lineage>
</organism>
<dbReference type="GO" id="GO:0005506">
    <property type="term" value="F:iron ion binding"/>
    <property type="evidence" value="ECO:0007669"/>
    <property type="project" value="InterPro"/>
</dbReference>
<dbReference type="InterPro" id="IPR050651">
    <property type="entry name" value="Plant_Cytochrome_P450_Monoox"/>
</dbReference>
<dbReference type="AlphaFoldDB" id="A0AAD4SPD9"/>
<dbReference type="GO" id="GO:0016705">
    <property type="term" value="F:oxidoreductase activity, acting on paired donors, with incorporation or reduction of molecular oxygen"/>
    <property type="evidence" value="ECO:0007669"/>
    <property type="project" value="InterPro"/>
</dbReference>
<evidence type="ECO:0000256" key="9">
    <source>
        <dbReference type="ARBA" id="ARBA00023004"/>
    </source>
</evidence>
<evidence type="ECO:0000256" key="3">
    <source>
        <dbReference type="ARBA" id="ARBA00004913"/>
    </source>
</evidence>
<dbReference type="PANTHER" id="PTHR47947">
    <property type="entry name" value="CYTOCHROME P450 82C3-RELATED"/>
    <property type="match status" value="1"/>
</dbReference>
<gene>
    <name evidence="11" type="ORF">MKW98_014390</name>
</gene>
<evidence type="ECO:0000313" key="12">
    <source>
        <dbReference type="Proteomes" id="UP001202328"/>
    </source>
</evidence>
<dbReference type="GO" id="GO:0016020">
    <property type="term" value="C:membrane"/>
    <property type="evidence" value="ECO:0007669"/>
    <property type="project" value="UniProtKB-SubCell"/>
</dbReference>
<evidence type="ECO:0000256" key="1">
    <source>
        <dbReference type="ARBA" id="ARBA00001971"/>
    </source>
</evidence>
<evidence type="ECO:0000256" key="2">
    <source>
        <dbReference type="ARBA" id="ARBA00004167"/>
    </source>
</evidence>
<evidence type="ECO:0000256" key="10">
    <source>
        <dbReference type="ARBA" id="ARBA00023136"/>
    </source>
</evidence>
<evidence type="ECO:0000256" key="5">
    <source>
        <dbReference type="ARBA" id="ARBA00022692"/>
    </source>
</evidence>
<dbReference type="GO" id="GO:0020037">
    <property type="term" value="F:heme binding"/>
    <property type="evidence" value="ECO:0007669"/>
    <property type="project" value="InterPro"/>
</dbReference>
<protein>
    <recommendedName>
        <fullName evidence="13">Cytochrome P450</fullName>
    </recommendedName>
</protein>
<keyword evidence="5" id="KW-0812">Transmembrane</keyword>
<keyword evidence="12" id="KW-1185">Reference proteome</keyword>
<dbReference type="PANTHER" id="PTHR47947:SF26">
    <property type="entry name" value="CYTOCHROME P450"/>
    <property type="match status" value="1"/>
</dbReference>
<dbReference type="InterPro" id="IPR036396">
    <property type="entry name" value="Cyt_P450_sf"/>
</dbReference>
<keyword evidence="4" id="KW-0349">Heme</keyword>
<name>A0AAD4SPD9_9MAGN</name>
<comment type="pathway">
    <text evidence="3">Alkaloid biosynthesis.</text>
</comment>
<dbReference type="GO" id="GO:0033075">
    <property type="term" value="P:isoquinoline alkaloid biosynthetic process"/>
    <property type="evidence" value="ECO:0007669"/>
    <property type="project" value="UniProtKB-ARBA"/>
</dbReference>
<keyword evidence="9" id="KW-0408">Iron</keyword>
<evidence type="ECO:0008006" key="13">
    <source>
        <dbReference type="Google" id="ProtNLM"/>
    </source>
</evidence>
<keyword evidence="7" id="KW-1133">Transmembrane helix</keyword>